<feature type="domain" description="Multidrug resistance protein MdtA-like barrel-sandwich hybrid" evidence="2">
    <location>
        <begin position="55"/>
        <end position="164"/>
    </location>
</feature>
<dbReference type="PANTHER" id="PTHR30469">
    <property type="entry name" value="MULTIDRUG RESISTANCE PROTEIN MDTA"/>
    <property type="match status" value="1"/>
</dbReference>
<dbReference type="InterPro" id="IPR058625">
    <property type="entry name" value="MdtA-like_BSH"/>
</dbReference>
<gene>
    <name evidence="5" type="ORF">A5CBH24_26540</name>
</gene>
<feature type="domain" description="YknX-like C-terminal permuted SH3-like" evidence="4">
    <location>
        <begin position="258"/>
        <end position="327"/>
    </location>
</feature>
<dbReference type="InterPro" id="IPR058637">
    <property type="entry name" value="YknX-like_C"/>
</dbReference>
<dbReference type="Proteomes" id="UP000318946">
    <property type="component" value="Chromosome"/>
</dbReference>
<protein>
    <submittedName>
        <fullName evidence="5">Cation efflux system protein</fullName>
    </submittedName>
</protein>
<dbReference type="NCBIfam" id="TIGR01730">
    <property type="entry name" value="RND_mfp"/>
    <property type="match status" value="1"/>
</dbReference>
<sequence length="329" mass="35842">MLVAAAMAASCTGKKQAESTASDEKVLTKTVPAALRVIEQNEVYTSEIEPYKENDITPAVSGVHIDRILVDVGSRVKAGQLLVTLDPTQYNQQRLQYQTALDDYNRLVPVYEAGGISAQQLEQTKAALDVQKEVLDNLKKNIEMRSPIAGVVTARNYEAGNLFTGTPVLHVMQINPLKIIANIQEQYYPAVKLGMPVEIRTDIFPGEVFAGKVSLIYPALDASTRTFTVEVTVPNGNEKLRPGMFARSTFNMGDKEGIMVPDVAVLKQVGSSERYLYVVEDGKAERRSVKVGRQIGSDVDILSGVADGEQIAVTALSRLADGVEVEVKE</sequence>
<evidence type="ECO:0000259" key="4">
    <source>
        <dbReference type="Pfam" id="PF25989"/>
    </source>
</evidence>
<comment type="similarity">
    <text evidence="1">Belongs to the membrane fusion protein (MFP) (TC 8.A.1) family.</text>
</comment>
<evidence type="ECO:0000256" key="1">
    <source>
        <dbReference type="ARBA" id="ARBA00009477"/>
    </source>
</evidence>
<reference evidence="6" key="1">
    <citation type="submission" date="2019-06" db="EMBL/GenBank/DDBJ databases">
        <title>Alistipes onderdonkii subsp. vulgaris subsp. nov., Alistipes dispar sp. nov. and Alistipes communis sp. nov., isolated from human faeces, and creation of Alistipes onderdonkii subsp. onderdonkii subsp. nov.</title>
        <authorList>
            <person name="Sakamoto M."/>
            <person name="Ikeyama N."/>
            <person name="Ogata Y."/>
            <person name="Suda W."/>
            <person name="Iino T."/>
            <person name="Hattori M."/>
            <person name="Ohkuma M."/>
        </authorList>
    </citation>
    <scope>NUCLEOTIDE SEQUENCE [LARGE SCALE GENOMIC DNA]</scope>
    <source>
        <strain evidence="6">5CBH24</strain>
    </source>
</reference>
<name>A0A4Y1WWL4_9BACT</name>
<dbReference type="KEGG" id="acou:A5CBH24_26540"/>
<evidence type="ECO:0000259" key="3">
    <source>
        <dbReference type="Pfam" id="PF25954"/>
    </source>
</evidence>
<dbReference type="InterPro" id="IPR058792">
    <property type="entry name" value="Beta-barrel_RND_2"/>
</dbReference>
<dbReference type="Pfam" id="PF25989">
    <property type="entry name" value="YknX_C"/>
    <property type="match status" value="1"/>
</dbReference>
<dbReference type="Gene3D" id="2.40.50.100">
    <property type="match status" value="1"/>
</dbReference>
<dbReference type="Pfam" id="PF25917">
    <property type="entry name" value="BSH_RND"/>
    <property type="match status" value="1"/>
</dbReference>
<dbReference type="FunFam" id="2.40.30.170:FF:000010">
    <property type="entry name" value="Efflux RND transporter periplasmic adaptor subunit"/>
    <property type="match status" value="1"/>
</dbReference>
<accession>A0A4Y1WWL4</accession>
<dbReference type="Gene3D" id="2.40.420.20">
    <property type="match status" value="1"/>
</dbReference>
<dbReference type="EMBL" id="AP019735">
    <property type="protein sequence ID" value="BBL05341.1"/>
    <property type="molecule type" value="Genomic_DNA"/>
</dbReference>
<dbReference type="InterPro" id="IPR006143">
    <property type="entry name" value="RND_pump_MFP"/>
</dbReference>
<proteinExistence type="inferred from homology"/>
<dbReference type="GO" id="GO:0015562">
    <property type="term" value="F:efflux transmembrane transporter activity"/>
    <property type="evidence" value="ECO:0007669"/>
    <property type="project" value="TreeGrafter"/>
</dbReference>
<dbReference type="SUPFAM" id="SSF111369">
    <property type="entry name" value="HlyD-like secretion proteins"/>
    <property type="match status" value="1"/>
</dbReference>
<feature type="domain" description="CusB-like beta-barrel" evidence="3">
    <location>
        <begin position="180"/>
        <end position="251"/>
    </location>
</feature>
<evidence type="ECO:0000313" key="5">
    <source>
        <dbReference type="EMBL" id="BBL05341.1"/>
    </source>
</evidence>
<keyword evidence="6" id="KW-1185">Reference proteome</keyword>
<evidence type="ECO:0000313" key="6">
    <source>
        <dbReference type="Proteomes" id="UP000318946"/>
    </source>
</evidence>
<dbReference type="Gene3D" id="1.10.287.470">
    <property type="entry name" value="Helix hairpin bin"/>
    <property type="match status" value="1"/>
</dbReference>
<evidence type="ECO:0000259" key="2">
    <source>
        <dbReference type="Pfam" id="PF25917"/>
    </source>
</evidence>
<dbReference type="Gene3D" id="2.40.30.170">
    <property type="match status" value="1"/>
</dbReference>
<dbReference type="AlphaFoldDB" id="A0A4Y1WWL4"/>
<dbReference type="GO" id="GO:1990281">
    <property type="term" value="C:efflux pump complex"/>
    <property type="evidence" value="ECO:0007669"/>
    <property type="project" value="TreeGrafter"/>
</dbReference>
<dbReference type="Pfam" id="PF25954">
    <property type="entry name" value="Beta-barrel_RND_2"/>
    <property type="match status" value="1"/>
</dbReference>
<organism evidence="5 6">
    <name type="scientific">Alistipes communis</name>
    <dbReference type="NCBI Taxonomy" id="2585118"/>
    <lineage>
        <taxon>Bacteria</taxon>
        <taxon>Pseudomonadati</taxon>
        <taxon>Bacteroidota</taxon>
        <taxon>Bacteroidia</taxon>
        <taxon>Bacteroidales</taxon>
        <taxon>Rikenellaceae</taxon>
        <taxon>Alistipes</taxon>
    </lineage>
</organism>